<evidence type="ECO:0000256" key="3">
    <source>
        <dbReference type="ARBA" id="ARBA00008184"/>
    </source>
</evidence>
<comment type="subcellular location">
    <subcellularLocation>
        <location evidence="9">Cytoplasm</location>
    </subcellularLocation>
</comment>
<keyword evidence="13" id="KW-0326">Glycosidase</keyword>
<keyword evidence="14" id="KW-1185">Reference proteome</keyword>
<dbReference type="HOGENOM" id="CLU_032162_3_0_5"/>
<evidence type="ECO:0000256" key="9">
    <source>
        <dbReference type="HAMAP-Rule" id="MF_00148"/>
    </source>
</evidence>
<dbReference type="GO" id="GO:0005737">
    <property type="term" value="C:cytoplasm"/>
    <property type="evidence" value="ECO:0007669"/>
    <property type="project" value="UniProtKB-SubCell"/>
</dbReference>
<dbReference type="InterPro" id="IPR036895">
    <property type="entry name" value="Uracil-DNA_glycosylase-like_sf"/>
</dbReference>
<evidence type="ECO:0000256" key="8">
    <source>
        <dbReference type="ARBA" id="ARBA00023204"/>
    </source>
</evidence>
<protein>
    <recommendedName>
        <fullName evidence="5 9">Uracil-DNA glycosylase</fullName>
        <shortName evidence="9">UDG</shortName>
        <ecNumber evidence="4 9">3.2.2.27</ecNumber>
    </recommendedName>
</protein>
<accession>D5BNA1</accession>
<dbReference type="InterPro" id="IPR002043">
    <property type="entry name" value="UDG_fam1"/>
</dbReference>
<evidence type="ECO:0000256" key="2">
    <source>
        <dbReference type="ARBA" id="ARBA00002631"/>
    </source>
</evidence>
<comment type="catalytic activity">
    <reaction evidence="1 9 11">
        <text>Hydrolyzes single-stranded DNA or mismatched double-stranded DNA and polynucleotides, releasing free uracil.</text>
        <dbReference type="EC" id="3.2.2.27"/>
    </reaction>
</comment>
<dbReference type="GO" id="GO:0097510">
    <property type="term" value="P:base-excision repair, AP site formation via deaminated base removal"/>
    <property type="evidence" value="ECO:0007669"/>
    <property type="project" value="TreeGrafter"/>
</dbReference>
<reference evidence="13 14" key="1">
    <citation type="journal article" date="2010" name="J. Bacteriol.">
        <title>Complete genome sequence of "Candidatus Puniceispirillum marinum" IMCC1322, a representative of the SAR116 clade in the Alphaproteobacteria.</title>
        <authorList>
            <person name="Oh H.M."/>
            <person name="Kwon K.K."/>
            <person name="Kang I."/>
            <person name="Kang S.G."/>
            <person name="Lee J.H."/>
            <person name="Kim S.J."/>
            <person name="Cho J.C."/>
        </authorList>
    </citation>
    <scope>NUCLEOTIDE SEQUENCE [LARGE SCALE GENOMIC DNA]</scope>
    <source>
        <strain evidence="13 14">IMCC1322</strain>
    </source>
</reference>
<dbReference type="SMART" id="SM00986">
    <property type="entry name" value="UDG"/>
    <property type="match status" value="1"/>
</dbReference>
<dbReference type="NCBIfam" id="NF003589">
    <property type="entry name" value="PRK05254.1-2"/>
    <property type="match status" value="1"/>
</dbReference>
<dbReference type="EC" id="3.2.2.27" evidence="4 9"/>
<evidence type="ECO:0000256" key="11">
    <source>
        <dbReference type="RuleBase" id="RU003780"/>
    </source>
</evidence>
<dbReference type="HAMAP" id="MF_00148">
    <property type="entry name" value="UDG"/>
    <property type="match status" value="1"/>
</dbReference>
<keyword evidence="6 9" id="KW-0227">DNA damage</keyword>
<dbReference type="InterPro" id="IPR018085">
    <property type="entry name" value="Ura-DNA_Glyclase_AS"/>
</dbReference>
<dbReference type="NCBIfam" id="NF003588">
    <property type="entry name" value="PRK05254.1-1"/>
    <property type="match status" value="1"/>
</dbReference>
<dbReference type="KEGG" id="apb:SAR116_2051"/>
<keyword evidence="8 9" id="KW-0234">DNA repair</keyword>
<dbReference type="PROSITE" id="PS00130">
    <property type="entry name" value="U_DNA_GLYCOSYLASE"/>
    <property type="match status" value="1"/>
</dbReference>
<comment type="function">
    <text evidence="2 9 11">Excises uracil residues from the DNA which can arise as a result of misincorporation of dUMP residues by DNA polymerase or due to deamination of cytosine.</text>
</comment>
<dbReference type="Proteomes" id="UP000007460">
    <property type="component" value="Chromosome"/>
</dbReference>
<dbReference type="PANTHER" id="PTHR11264">
    <property type="entry name" value="URACIL-DNA GLYCOSYLASE"/>
    <property type="match status" value="1"/>
</dbReference>
<dbReference type="NCBIfam" id="NF003591">
    <property type="entry name" value="PRK05254.1-4"/>
    <property type="match status" value="1"/>
</dbReference>
<sequence length="225" mass="24936">MHIEQSWHHHLGAVMNSKEMTQLFRFLDTERANGISIYPPPESVFMAFDLTPFDAVKVVIIGQDPYHGPRQAHGLSFSVPQGVKTPPSLRNIFKELVSDIGCPTPLHGNLESWAQQGVLLLNNCLTVEDGKAGSHHGKGWEAFTDAAISQLADIREHLVFILWGRKAAEKGRTIDANRHLILTAAHPSPLSAYNGFFGSRPFSRTNSYLEAQGQTAINWDTSQAR</sequence>
<evidence type="ECO:0000256" key="1">
    <source>
        <dbReference type="ARBA" id="ARBA00001400"/>
    </source>
</evidence>
<keyword evidence="7 9" id="KW-0378">Hydrolase</keyword>
<organism evidence="13 14">
    <name type="scientific">Puniceispirillum marinum (strain IMCC1322)</name>
    <dbReference type="NCBI Taxonomy" id="488538"/>
    <lineage>
        <taxon>Bacteria</taxon>
        <taxon>Pseudomonadati</taxon>
        <taxon>Pseudomonadota</taxon>
        <taxon>Alphaproteobacteria</taxon>
        <taxon>Candidatus Puniceispirillales</taxon>
        <taxon>Candidatus Puniceispirillaceae</taxon>
        <taxon>Candidatus Puniceispirillum</taxon>
    </lineage>
</organism>
<dbReference type="Pfam" id="PF03167">
    <property type="entry name" value="UDG"/>
    <property type="match status" value="1"/>
</dbReference>
<name>D5BNA1_PUNMI</name>
<evidence type="ECO:0000313" key="14">
    <source>
        <dbReference type="Proteomes" id="UP000007460"/>
    </source>
</evidence>
<dbReference type="PANTHER" id="PTHR11264:SF0">
    <property type="entry name" value="URACIL-DNA GLYCOSYLASE"/>
    <property type="match status" value="1"/>
</dbReference>
<gene>
    <name evidence="9" type="primary">ung</name>
    <name evidence="13" type="ordered locus">SAR116_2051</name>
</gene>
<evidence type="ECO:0000256" key="6">
    <source>
        <dbReference type="ARBA" id="ARBA00022763"/>
    </source>
</evidence>
<proteinExistence type="inferred from homology"/>
<dbReference type="GO" id="GO:0004844">
    <property type="term" value="F:uracil DNA N-glycosylase activity"/>
    <property type="evidence" value="ECO:0007669"/>
    <property type="project" value="UniProtKB-UniRule"/>
</dbReference>
<dbReference type="InterPro" id="IPR005122">
    <property type="entry name" value="Uracil-DNA_glycosylase-like"/>
</dbReference>
<dbReference type="SMART" id="SM00987">
    <property type="entry name" value="UreE_C"/>
    <property type="match status" value="1"/>
</dbReference>
<evidence type="ECO:0000256" key="7">
    <source>
        <dbReference type="ARBA" id="ARBA00022801"/>
    </source>
</evidence>
<dbReference type="FunFam" id="3.40.470.10:FF:000001">
    <property type="entry name" value="Uracil-DNA glycosylase"/>
    <property type="match status" value="1"/>
</dbReference>
<keyword evidence="9" id="KW-0963">Cytoplasm</keyword>
<dbReference type="CDD" id="cd10027">
    <property type="entry name" value="UDG-F1-like"/>
    <property type="match status" value="1"/>
</dbReference>
<dbReference type="OrthoDB" id="9804372at2"/>
<dbReference type="Gene3D" id="3.40.470.10">
    <property type="entry name" value="Uracil-DNA glycosylase-like domain"/>
    <property type="match status" value="1"/>
</dbReference>
<dbReference type="NCBIfam" id="NF003592">
    <property type="entry name" value="PRK05254.1-5"/>
    <property type="match status" value="1"/>
</dbReference>
<dbReference type="STRING" id="488538.SAR116_2051"/>
<dbReference type="EMBL" id="CP001751">
    <property type="protein sequence ID" value="ADE40294.1"/>
    <property type="molecule type" value="Genomic_DNA"/>
</dbReference>
<evidence type="ECO:0000313" key="13">
    <source>
        <dbReference type="EMBL" id="ADE40294.1"/>
    </source>
</evidence>
<feature type="domain" description="Uracil-DNA glycosylase-like" evidence="12">
    <location>
        <begin position="49"/>
        <end position="209"/>
    </location>
</feature>
<feature type="active site" description="Proton acceptor" evidence="9 10">
    <location>
        <position position="64"/>
    </location>
</feature>
<dbReference type="NCBIfam" id="TIGR00628">
    <property type="entry name" value="ung"/>
    <property type="match status" value="1"/>
</dbReference>
<dbReference type="RefSeq" id="WP_013046921.1">
    <property type="nucleotide sequence ID" value="NC_014010.1"/>
</dbReference>
<dbReference type="eggNOG" id="COG0692">
    <property type="taxonomic scope" value="Bacteria"/>
</dbReference>
<evidence type="ECO:0000256" key="4">
    <source>
        <dbReference type="ARBA" id="ARBA00012030"/>
    </source>
</evidence>
<dbReference type="SUPFAM" id="SSF52141">
    <property type="entry name" value="Uracil-DNA glycosylase-like"/>
    <property type="match status" value="1"/>
</dbReference>
<comment type="similarity">
    <text evidence="3 9 11">Belongs to the uracil-DNA glycosylase (UDG) superfamily. UNG family.</text>
</comment>
<evidence type="ECO:0000259" key="12">
    <source>
        <dbReference type="SMART" id="SM00986"/>
    </source>
</evidence>
<evidence type="ECO:0000256" key="5">
    <source>
        <dbReference type="ARBA" id="ARBA00018429"/>
    </source>
</evidence>
<dbReference type="AlphaFoldDB" id="D5BNA1"/>
<evidence type="ECO:0000256" key="10">
    <source>
        <dbReference type="PROSITE-ProRule" id="PRU10072"/>
    </source>
</evidence>